<accession>X6LZZ7</accession>
<protein>
    <submittedName>
        <fullName evidence="1">Uncharacterized protein</fullName>
    </submittedName>
</protein>
<feature type="non-terminal residue" evidence="1">
    <location>
        <position position="1"/>
    </location>
</feature>
<evidence type="ECO:0000313" key="2">
    <source>
        <dbReference type="Proteomes" id="UP000023152"/>
    </source>
</evidence>
<dbReference type="EMBL" id="ASPP01026700">
    <property type="protein sequence ID" value="ETO06891.1"/>
    <property type="molecule type" value="Genomic_DNA"/>
</dbReference>
<organism evidence="1 2">
    <name type="scientific">Reticulomyxa filosa</name>
    <dbReference type="NCBI Taxonomy" id="46433"/>
    <lineage>
        <taxon>Eukaryota</taxon>
        <taxon>Sar</taxon>
        <taxon>Rhizaria</taxon>
        <taxon>Retaria</taxon>
        <taxon>Foraminifera</taxon>
        <taxon>Monothalamids</taxon>
        <taxon>Reticulomyxidae</taxon>
        <taxon>Reticulomyxa</taxon>
    </lineage>
</organism>
<proteinExistence type="predicted"/>
<gene>
    <name evidence="1" type="ORF">RFI_30503</name>
</gene>
<reference evidence="1 2" key="1">
    <citation type="journal article" date="2013" name="Curr. Biol.">
        <title>The Genome of the Foraminiferan Reticulomyxa filosa.</title>
        <authorList>
            <person name="Glockner G."/>
            <person name="Hulsmann N."/>
            <person name="Schleicher M."/>
            <person name="Noegel A.A."/>
            <person name="Eichinger L."/>
            <person name="Gallinger C."/>
            <person name="Pawlowski J."/>
            <person name="Sierra R."/>
            <person name="Euteneuer U."/>
            <person name="Pillet L."/>
            <person name="Moustafa A."/>
            <person name="Platzer M."/>
            <person name="Groth M."/>
            <person name="Szafranski K."/>
            <person name="Schliwa M."/>
        </authorList>
    </citation>
    <scope>NUCLEOTIDE SEQUENCE [LARGE SCALE GENOMIC DNA]</scope>
</reference>
<keyword evidence="2" id="KW-1185">Reference proteome</keyword>
<sequence>FFFFWYICLHNDSLVTNIEIPQSAVRWPTETPLQIGCLHVETHKLDQLFWRNTVRLIAKEWKEFLSTTNQGIQLCLIDTIVYDLTEHSSFVSLTDPHASDSLRGHPALNIRLAAELWNMKDSITMPRSNCANSLAKASSERSLALKESLFRKIVDVMHIDDSKLKEYNDWFEIDLAQWIHCNVKKIFFQRNKLKTCFAKSFLYAICFG</sequence>
<dbReference type="AlphaFoldDB" id="X6LZZ7"/>
<comment type="caution">
    <text evidence="1">The sequence shown here is derived from an EMBL/GenBank/DDBJ whole genome shotgun (WGS) entry which is preliminary data.</text>
</comment>
<name>X6LZZ7_RETFI</name>
<dbReference type="Proteomes" id="UP000023152">
    <property type="component" value="Unassembled WGS sequence"/>
</dbReference>
<evidence type="ECO:0000313" key="1">
    <source>
        <dbReference type="EMBL" id="ETO06891.1"/>
    </source>
</evidence>